<dbReference type="Proteomes" id="UP001589838">
    <property type="component" value="Unassembled WGS sequence"/>
</dbReference>
<dbReference type="SFLD" id="SFLDF00301">
    <property type="entry name" value="2-iminoacetate_synthase_(ThiH)"/>
    <property type="match status" value="1"/>
</dbReference>
<keyword evidence="3" id="KW-0949">S-adenosyl-L-methionine</keyword>
<dbReference type="InterPro" id="IPR058240">
    <property type="entry name" value="rSAM_sf"/>
</dbReference>
<dbReference type="SFLD" id="SFLDG01060">
    <property type="entry name" value="BATS_domain_containing"/>
    <property type="match status" value="1"/>
</dbReference>
<keyword evidence="9" id="KW-1185">Reference proteome</keyword>
<dbReference type="SMART" id="SM00876">
    <property type="entry name" value="BATS"/>
    <property type="match status" value="1"/>
</dbReference>
<sequence>MSFYHVFKELKLLDFEGFFNSVTSNDIHGIVHKDLLNEKDFLMLLSPAAEEYLEELAQKAHQLTVQHFGKTIQLFNPIYISDHCVNHCTYCSFSIINQFQRQKLTMEEVDREAKNLASMGIKHILILTGESKVHSSVAYIKETVEVLKKYFSSISIEINPLDTVEYKELKAAGVDGVTVYQEVYNEDVYQDFHVKGPKRNYRYRLDTPERGCKAGLRSVNIGSLLGLDNWRKEVFFTGMHADYLQKKYIGTEIGLSLPRIRPHLGSFKPRSEVNDKAFVQSLIALRLFLPRSGITLSTRESAVFRDHLIPLGVTKMSAGASTEVGGYSLEALGTNQFEISDERCVRDICNALYKKGYQPIFKDWIHS</sequence>
<evidence type="ECO:0000313" key="8">
    <source>
        <dbReference type="EMBL" id="MFC0471427.1"/>
    </source>
</evidence>
<protein>
    <submittedName>
        <fullName evidence="8">2-iminoacetate synthase ThiH</fullName>
    </submittedName>
</protein>
<dbReference type="EMBL" id="JBHLUX010000033">
    <property type="protein sequence ID" value="MFC0471427.1"/>
    <property type="molecule type" value="Genomic_DNA"/>
</dbReference>
<dbReference type="InterPro" id="IPR012726">
    <property type="entry name" value="ThiH"/>
</dbReference>
<accession>A0ABV6KDN9</accession>
<dbReference type="SUPFAM" id="SSF102114">
    <property type="entry name" value="Radical SAM enzymes"/>
    <property type="match status" value="1"/>
</dbReference>
<dbReference type="InterPro" id="IPR010722">
    <property type="entry name" value="BATS_dom"/>
</dbReference>
<dbReference type="SFLD" id="SFLDG01081">
    <property type="entry name" value="cleavage_of_the_Ca-Cb_bond_in"/>
    <property type="match status" value="1"/>
</dbReference>
<keyword evidence="4" id="KW-0479">Metal-binding</keyword>
<dbReference type="InterPro" id="IPR034428">
    <property type="entry name" value="ThiH/NoCL/HydG-like"/>
</dbReference>
<dbReference type="PANTHER" id="PTHR43583">
    <property type="entry name" value="2-IMINOACETATE SYNTHASE"/>
    <property type="match status" value="1"/>
</dbReference>
<reference evidence="8 9" key="1">
    <citation type="submission" date="2024-09" db="EMBL/GenBank/DDBJ databases">
        <authorList>
            <person name="Sun Q."/>
            <person name="Mori K."/>
        </authorList>
    </citation>
    <scope>NUCLEOTIDE SEQUENCE [LARGE SCALE GENOMIC DNA]</scope>
    <source>
        <strain evidence="8 9">NCAIM B.02610</strain>
    </source>
</reference>
<dbReference type="SFLD" id="SFLDS00029">
    <property type="entry name" value="Radical_SAM"/>
    <property type="match status" value="1"/>
</dbReference>
<comment type="caution">
    <text evidence="8">The sequence shown here is derived from an EMBL/GenBank/DDBJ whole genome shotgun (WGS) entry which is preliminary data.</text>
</comment>
<feature type="domain" description="Radical SAM core" evidence="7">
    <location>
        <begin position="70"/>
        <end position="286"/>
    </location>
</feature>
<keyword evidence="6" id="KW-0411">Iron-sulfur</keyword>
<dbReference type="InterPro" id="IPR013785">
    <property type="entry name" value="Aldolase_TIM"/>
</dbReference>
<evidence type="ECO:0000256" key="3">
    <source>
        <dbReference type="ARBA" id="ARBA00022691"/>
    </source>
</evidence>
<comment type="cofactor">
    <cofactor evidence="1">
        <name>[4Fe-4S] cluster</name>
        <dbReference type="ChEBI" id="CHEBI:49883"/>
    </cofactor>
</comment>
<keyword evidence="5" id="KW-0408">Iron</keyword>
<dbReference type="RefSeq" id="WP_335961894.1">
    <property type="nucleotide sequence ID" value="NZ_JAXBLX010000021.1"/>
</dbReference>
<dbReference type="NCBIfam" id="TIGR02351">
    <property type="entry name" value="thiH"/>
    <property type="match status" value="1"/>
</dbReference>
<evidence type="ECO:0000256" key="2">
    <source>
        <dbReference type="ARBA" id="ARBA00022485"/>
    </source>
</evidence>
<evidence type="ECO:0000313" key="9">
    <source>
        <dbReference type="Proteomes" id="UP001589838"/>
    </source>
</evidence>
<dbReference type="CDD" id="cd01335">
    <property type="entry name" value="Radical_SAM"/>
    <property type="match status" value="1"/>
</dbReference>
<evidence type="ECO:0000256" key="1">
    <source>
        <dbReference type="ARBA" id="ARBA00001966"/>
    </source>
</evidence>
<proteinExistence type="predicted"/>
<dbReference type="PROSITE" id="PS51918">
    <property type="entry name" value="RADICAL_SAM"/>
    <property type="match status" value="1"/>
</dbReference>
<name>A0ABV6KDN9_9BACI</name>
<evidence type="ECO:0000256" key="4">
    <source>
        <dbReference type="ARBA" id="ARBA00022723"/>
    </source>
</evidence>
<evidence type="ECO:0000256" key="5">
    <source>
        <dbReference type="ARBA" id="ARBA00023004"/>
    </source>
</evidence>
<keyword evidence="2" id="KW-0004">4Fe-4S</keyword>
<dbReference type="PANTHER" id="PTHR43583:SF1">
    <property type="entry name" value="2-IMINOACETATE SYNTHASE"/>
    <property type="match status" value="1"/>
</dbReference>
<dbReference type="Pfam" id="PF06968">
    <property type="entry name" value="BATS"/>
    <property type="match status" value="1"/>
</dbReference>
<dbReference type="Pfam" id="PF04055">
    <property type="entry name" value="Radical_SAM"/>
    <property type="match status" value="1"/>
</dbReference>
<dbReference type="InterPro" id="IPR007197">
    <property type="entry name" value="rSAM"/>
</dbReference>
<organism evidence="8 9">
    <name type="scientific">Halalkalibacter kiskunsagensis</name>
    <dbReference type="NCBI Taxonomy" id="1548599"/>
    <lineage>
        <taxon>Bacteria</taxon>
        <taxon>Bacillati</taxon>
        <taxon>Bacillota</taxon>
        <taxon>Bacilli</taxon>
        <taxon>Bacillales</taxon>
        <taxon>Bacillaceae</taxon>
        <taxon>Halalkalibacter</taxon>
    </lineage>
</organism>
<evidence type="ECO:0000256" key="6">
    <source>
        <dbReference type="ARBA" id="ARBA00023014"/>
    </source>
</evidence>
<evidence type="ECO:0000259" key="7">
    <source>
        <dbReference type="PROSITE" id="PS51918"/>
    </source>
</evidence>
<dbReference type="Gene3D" id="3.20.20.70">
    <property type="entry name" value="Aldolase class I"/>
    <property type="match status" value="1"/>
</dbReference>
<gene>
    <name evidence="8" type="primary">thiH</name>
    <name evidence="8" type="ORF">ACFFHM_13240</name>
</gene>